<keyword evidence="1" id="KW-0812">Transmembrane</keyword>
<dbReference type="AlphaFoldDB" id="A5BH38"/>
<name>A5BH38_VITVI</name>
<evidence type="ECO:0000256" key="1">
    <source>
        <dbReference type="SAM" id="Phobius"/>
    </source>
</evidence>
<proteinExistence type="predicted"/>
<sequence length="208" mass="23025">MNRRAKDYEKAFQDTCSEETTAKTGKYEWAISLPTGNNLLVPKGKKKDDTNIFLKIKGSSNEFSPLAFRVSGESTSIAKWMDTRSQPTKVLNSVVIPAKDIRTGCPDAPSDGFVSHGWRGRYKSVGLLLGLRRLPSSSCEGLYIVPGVLFLSLMVMGRGPWLVVVIACKTRFTLVNDPDNHIRIAHVGYPDVLWSGRIYGSRPDAYAL</sequence>
<dbReference type="EMBL" id="AM459351">
    <property type="protein sequence ID" value="CAN83234.1"/>
    <property type="molecule type" value="Genomic_DNA"/>
</dbReference>
<organism evidence="2">
    <name type="scientific">Vitis vinifera</name>
    <name type="common">Grape</name>
    <dbReference type="NCBI Taxonomy" id="29760"/>
    <lineage>
        <taxon>Eukaryota</taxon>
        <taxon>Viridiplantae</taxon>
        <taxon>Streptophyta</taxon>
        <taxon>Embryophyta</taxon>
        <taxon>Tracheophyta</taxon>
        <taxon>Spermatophyta</taxon>
        <taxon>Magnoliopsida</taxon>
        <taxon>eudicotyledons</taxon>
        <taxon>Gunneridae</taxon>
        <taxon>Pentapetalae</taxon>
        <taxon>rosids</taxon>
        <taxon>Vitales</taxon>
        <taxon>Vitaceae</taxon>
        <taxon>Viteae</taxon>
        <taxon>Vitis</taxon>
    </lineage>
</organism>
<evidence type="ECO:0000313" key="2">
    <source>
        <dbReference type="EMBL" id="CAN83234.1"/>
    </source>
</evidence>
<gene>
    <name evidence="2" type="ORF">VITISV_005769</name>
</gene>
<reference evidence="2" key="1">
    <citation type="journal article" date="2007" name="PLoS ONE">
        <title>The first genome sequence of an elite grapevine cultivar (Pinot noir Vitis vinifera L.): coping with a highly heterozygous genome.</title>
        <authorList>
            <person name="Velasco R."/>
            <person name="Zharkikh A."/>
            <person name="Troggio M."/>
            <person name="Cartwright D.A."/>
            <person name="Cestaro A."/>
            <person name="Pruss D."/>
            <person name="Pindo M."/>
            <person name="FitzGerald L.M."/>
            <person name="Vezzulli S."/>
            <person name="Reid J."/>
            <person name="Malacarne G."/>
            <person name="Iliev D."/>
            <person name="Coppola G."/>
            <person name="Wardell B."/>
            <person name="Micheletti D."/>
            <person name="Macalma T."/>
            <person name="Facci M."/>
            <person name="Mitchell J.T."/>
            <person name="Perazzolli M."/>
            <person name="Eldredge G."/>
            <person name="Gatto P."/>
            <person name="Oyzerski R."/>
            <person name="Moretto M."/>
            <person name="Gutin N."/>
            <person name="Stefanini M."/>
            <person name="Chen Y."/>
            <person name="Segala C."/>
            <person name="Davenport C."/>
            <person name="Dematte L."/>
            <person name="Mraz A."/>
            <person name="Battilana J."/>
            <person name="Stormo K."/>
            <person name="Costa F."/>
            <person name="Tao Q."/>
            <person name="Si-Ammour A."/>
            <person name="Harkins T."/>
            <person name="Lackey A."/>
            <person name="Perbost C."/>
            <person name="Taillon B."/>
            <person name="Stella A."/>
            <person name="Solovyev V."/>
            <person name="Fawcett J.A."/>
            <person name="Sterck L."/>
            <person name="Vandepoele K."/>
            <person name="Grando S.M."/>
            <person name="Toppo S."/>
            <person name="Moser C."/>
            <person name="Lanchbury J."/>
            <person name="Bogden R."/>
            <person name="Skolnick M."/>
            <person name="Sgaramella V."/>
            <person name="Bhatnagar S.K."/>
            <person name="Fontana P."/>
            <person name="Gutin A."/>
            <person name="Van de Peer Y."/>
            <person name="Salamini F."/>
            <person name="Viola R."/>
        </authorList>
    </citation>
    <scope>NUCLEOTIDE SEQUENCE</scope>
</reference>
<feature type="transmembrane region" description="Helical" evidence="1">
    <location>
        <begin position="142"/>
        <end position="167"/>
    </location>
</feature>
<keyword evidence="1" id="KW-1133">Transmembrane helix</keyword>
<keyword evidence="1" id="KW-0472">Membrane</keyword>
<protein>
    <submittedName>
        <fullName evidence="2">Uncharacterized protein</fullName>
    </submittedName>
</protein>
<accession>A5BH38</accession>